<dbReference type="Pfam" id="PF02321">
    <property type="entry name" value="OEP"/>
    <property type="match status" value="1"/>
</dbReference>
<dbReference type="EMBL" id="FR872582">
    <property type="protein sequence ID" value="CCB88328.1"/>
    <property type="molecule type" value="Genomic_DNA"/>
</dbReference>
<dbReference type="KEGG" id="sng:SNE_A04510"/>
<evidence type="ECO:0000256" key="6">
    <source>
        <dbReference type="ARBA" id="ARBA00023136"/>
    </source>
</evidence>
<evidence type="ECO:0008006" key="10">
    <source>
        <dbReference type="Google" id="ProtNLM"/>
    </source>
</evidence>
<keyword evidence="6" id="KW-0472">Membrane</keyword>
<evidence type="ECO:0000256" key="2">
    <source>
        <dbReference type="ARBA" id="ARBA00007613"/>
    </source>
</evidence>
<gene>
    <name evidence="8" type="ordered locus">SNE_A04510</name>
</gene>
<organism evidence="8 9">
    <name type="scientific">Simkania negevensis (strain ATCC VR-1471 / DSM 27360 / Z)</name>
    <dbReference type="NCBI Taxonomy" id="331113"/>
    <lineage>
        <taxon>Bacteria</taxon>
        <taxon>Pseudomonadati</taxon>
        <taxon>Chlamydiota</taxon>
        <taxon>Chlamydiia</taxon>
        <taxon>Parachlamydiales</taxon>
        <taxon>Simkaniaceae</taxon>
        <taxon>Simkania</taxon>
    </lineage>
</organism>
<dbReference type="GO" id="GO:0015288">
    <property type="term" value="F:porin activity"/>
    <property type="evidence" value="ECO:0007669"/>
    <property type="project" value="TreeGrafter"/>
</dbReference>
<name>F8L6I8_SIMNZ</name>
<evidence type="ECO:0000256" key="1">
    <source>
        <dbReference type="ARBA" id="ARBA00004442"/>
    </source>
</evidence>
<dbReference type="GO" id="GO:0015562">
    <property type="term" value="F:efflux transmembrane transporter activity"/>
    <property type="evidence" value="ECO:0007669"/>
    <property type="project" value="InterPro"/>
</dbReference>
<evidence type="ECO:0000256" key="5">
    <source>
        <dbReference type="ARBA" id="ARBA00022692"/>
    </source>
</evidence>
<dbReference type="GO" id="GO:1990281">
    <property type="term" value="C:efflux pump complex"/>
    <property type="evidence" value="ECO:0007669"/>
    <property type="project" value="TreeGrafter"/>
</dbReference>
<comment type="similarity">
    <text evidence="2">Belongs to the outer membrane factor (OMF) (TC 1.B.17) family.</text>
</comment>
<keyword evidence="5" id="KW-0812">Transmembrane</keyword>
<sequence length="872" mass="99853">MIYLTYGNSLQKLKVNSFYTYCQTYNTSDFYTTFYPKKSENFLCNSVMKEECFIYKTLVLKEFLLKREMGKNGQKCMHFYIADEKNLLFFNPTNIHFCLPQMSYPVNLMVLGDLRKMWSFTKWLPLFFVVVNLLHANAKQVAIVYDGPFARDEVLSTQIKKEIETLLANDFPVQFVELDGRWDHEEIEKCLNASLSDPAIDLVLTMGIQSSFLALKKQTCTKPLVIGYNLTYFSDPEVDFPLQKDTHVAFYESAFTVPEEIQLFAQLFHAKKLAFIGDASLIGDPHFLVIQKKIFAEMGKRNIEPLLIQLTDSPTLATETLTNHLVDGVVFLPTWRLSPQDFSTLIEICNHLELPTFSVFGETEVEQGILMSQMPKSEVIRAARRVALNVQELFRSGHNQELSTHFRHSLTPVINTQTAKDLAFVIPTKLERDALLLAYRYQPFASLSLLDATKRAVSSNLELLAEDFTVKSGTQDVLRSFSKLLPQVFFHLEGRKIDPNQARNTFGLEPENLIRSSFLIHQTLYDDKKIADFVVQKRTQKAREYHLDSFELDIILSTAVAYLTLLRLDADLEIAKENISLSRAHLSRSKELVDSGMTRLSEVYRWESELAANQDQLVTLIAVKENLETEFNRLLNRPLDTPIHLEKLSPHFYETLSRQLQQTPLLKHFKRSMAEIARSNSPELKGIDEMLVALERKLTAAKRSFYLPEFAAFGEFSNNLYQEGAGTTPPPGISNKKLYSKVGVSLTYPLFTSGGRVSEKNQANFEIQKTKTLRASLLEKIDEAIIQTIDTMKASYESIHFAEQAFETAQKNLILVTKSYAHGEVSVVDLLDAQHQMIVSKQHHAHTFYDFLIDVMKFQRALSHFTFFQEST</sequence>
<reference evidence="8 9" key="2">
    <citation type="journal article" date="2011" name="Mol. Biol. Evol.">
        <title>Unity in variety--the pan-genome of the Chlamydiae.</title>
        <authorList>
            <person name="Collingro A."/>
            <person name="Tischler P."/>
            <person name="Weinmaier T."/>
            <person name="Penz T."/>
            <person name="Heinz E."/>
            <person name="Brunham R.C."/>
            <person name="Read T.D."/>
            <person name="Bavoil P.M."/>
            <person name="Sachse K."/>
            <person name="Kahane S."/>
            <person name="Friedman M.G."/>
            <person name="Rattei T."/>
            <person name="Myers G.S."/>
            <person name="Horn M."/>
        </authorList>
    </citation>
    <scope>NUCLEOTIDE SEQUENCE [LARGE SCALE GENOMIC DNA]</scope>
    <source>
        <strain evidence="9">ATCC VR-1471 / Z</strain>
    </source>
</reference>
<evidence type="ECO:0000313" key="8">
    <source>
        <dbReference type="EMBL" id="CCB88328.1"/>
    </source>
</evidence>
<keyword evidence="9" id="KW-1185">Reference proteome</keyword>
<dbReference type="GO" id="GO:0009279">
    <property type="term" value="C:cell outer membrane"/>
    <property type="evidence" value="ECO:0007669"/>
    <property type="project" value="UniProtKB-SubCell"/>
</dbReference>
<evidence type="ECO:0000313" key="9">
    <source>
        <dbReference type="Proteomes" id="UP000000496"/>
    </source>
</evidence>
<dbReference type="InterPro" id="IPR051906">
    <property type="entry name" value="TolC-like"/>
</dbReference>
<keyword evidence="7" id="KW-0998">Cell outer membrane</keyword>
<dbReference type="PANTHER" id="PTHR30026:SF20">
    <property type="entry name" value="OUTER MEMBRANE PROTEIN TOLC"/>
    <property type="match status" value="1"/>
</dbReference>
<dbReference type="Gene3D" id="1.20.1600.10">
    <property type="entry name" value="Outer membrane efflux proteins (OEP)"/>
    <property type="match status" value="1"/>
</dbReference>
<protein>
    <recommendedName>
        <fullName evidence="10">Outer membrane efflux protein</fullName>
    </recommendedName>
</protein>
<keyword evidence="3" id="KW-0813">Transport</keyword>
<evidence type="ECO:0000256" key="7">
    <source>
        <dbReference type="ARBA" id="ARBA00023237"/>
    </source>
</evidence>
<proteinExistence type="inferred from homology"/>
<dbReference type="eggNOG" id="COG1538">
    <property type="taxonomic scope" value="Bacteria"/>
</dbReference>
<dbReference type="Proteomes" id="UP000000496">
    <property type="component" value="Chromosome gsn.131"/>
</dbReference>
<dbReference type="InterPro" id="IPR003423">
    <property type="entry name" value="OMP_efflux"/>
</dbReference>
<dbReference type="AlphaFoldDB" id="F8L6I8"/>
<reference key="1">
    <citation type="journal article" date="2011" name="Mol. Biol. Evol.">
        <title>Unity in variety -- the pan-genome of the Chlamydiae.</title>
        <authorList>
            <person name="Collingro A."/>
            <person name="Tischler P."/>
            <person name="Weinmaier T."/>
            <person name="Penz T."/>
            <person name="Heinz E."/>
            <person name="Brunham R.C."/>
            <person name="Read T.D."/>
            <person name="Bavoil P.M."/>
            <person name="Sachse K."/>
            <person name="Kahane S."/>
            <person name="Friedman M.G."/>
            <person name="Rattei T."/>
            <person name="Myers G.S.A."/>
            <person name="Horn M."/>
        </authorList>
    </citation>
    <scope>NUCLEOTIDE SEQUENCE</scope>
    <source>
        <strain>Z</strain>
    </source>
</reference>
<comment type="subcellular location">
    <subcellularLocation>
        <location evidence="1">Cell outer membrane</location>
    </subcellularLocation>
</comment>
<dbReference type="STRING" id="331113.SNE_A04510"/>
<dbReference type="PANTHER" id="PTHR30026">
    <property type="entry name" value="OUTER MEMBRANE PROTEIN TOLC"/>
    <property type="match status" value="1"/>
</dbReference>
<keyword evidence="4" id="KW-1134">Transmembrane beta strand</keyword>
<evidence type="ECO:0000256" key="3">
    <source>
        <dbReference type="ARBA" id="ARBA00022448"/>
    </source>
</evidence>
<accession>F8L6I8</accession>
<dbReference type="HOGENOM" id="CLU_329246_0_0_0"/>
<dbReference type="Gene3D" id="3.40.50.2300">
    <property type="match status" value="2"/>
</dbReference>
<evidence type="ECO:0000256" key="4">
    <source>
        <dbReference type="ARBA" id="ARBA00022452"/>
    </source>
</evidence>
<dbReference type="SUPFAM" id="SSF56954">
    <property type="entry name" value="Outer membrane efflux proteins (OEP)"/>
    <property type="match status" value="1"/>
</dbReference>